<accession>A0A101LWF6</accession>
<name>A0A101LWF6_PICGL</name>
<dbReference type="EMBL" id="LKAM01000011">
    <property type="protein sequence ID" value="KUM46601.1"/>
    <property type="molecule type" value="Genomic_DNA"/>
</dbReference>
<reference evidence="1" key="1">
    <citation type="journal article" date="2015" name="Genome Biol. Evol.">
        <title>Organellar Genomes of White Spruce (Picea glauca): Assembly and Annotation.</title>
        <authorList>
            <person name="Jackman S.D."/>
            <person name="Warren R.L."/>
            <person name="Gibb E.A."/>
            <person name="Vandervalk B.P."/>
            <person name="Mohamadi H."/>
            <person name="Chu J."/>
            <person name="Raymond A."/>
            <person name="Pleasance S."/>
            <person name="Coope R."/>
            <person name="Wildung M.R."/>
            <person name="Ritland C.E."/>
            <person name="Bousquet J."/>
            <person name="Jones S.J."/>
            <person name="Bohlmann J."/>
            <person name="Birol I."/>
        </authorList>
    </citation>
    <scope>NUCLEOTIDE SEQUENCE [LARGE SCALE GENOMIC DNA]</scope>
    <source>
        <tissue evidence="1">Flushing bud</tissue>
    </source>
</reference>
<protein>
    <submittedName>
        <fullName evidence="1">Uncharacterized protein</fullName>
    </submittedName>
</protein>
<comment type="caution">
    <text evidence="1">The sequence shown here is derived from an EMBL/GenBank/DDBJ whole genome shotgun (WGS) entry which is preliminary data.</text>
</comment>
<sequence>MARMHHSLLVLADLYLHLEDMKMALMLVRGKRILIKPRKLLQLALDLKLAMDPYLDLLLGTL</sequence>
<keyword evidence="1" id="KW-0496">Mitochondrion</keyword>
<geneLocation type="mitochondrion" evidence="1"/>
<proteinExistence type="predicted"/>
<gene>
    <name evidence="1" type="ORF">ABT39_MTgene1703</name>
</gene>
<dbReference type="AlphaFoldDB" id="A0A101LWF6"/>
<evidence type="ECO:0000313" key="1">
    <source>
        <dbReference type="EMBL" id="KUM46601.1"/>
    </source>
</evidence>
<organism evidence="1">
    <name type="scientific">Picea glauca</name>
    <name type="common">White spruce</name>
    <name type="synonym">Pinus glauca</name>
    <dbReference type="NCBI Taxonomy" id="3330"/>
    <lineage>
        <taxon>Eukaryota</taxon>
        <taxon>Viridiplantae</taxon>
        <taxon>Streptophyta</taxon>
        <taxon>Embryophyta</taxon>
        <taxon>Tracheophyta</taxon>
        <taxon>Spermatophyta</taxon>
        <taxon>Pinopsida</taxon>
        <taxon>Pinidae</taxon>
        <taxon>Conifers I</taxon>
        <taxon>Pinales</taxon>
        <taxon>Pinaceae</taxon>
        <taxon>Picea</taxon>
    </lineage>
</organism>